<keyword evidence="2" id="KW-1185">Reference proteome</keyword>
<organism evidence="1 2">
    <name type="scientific">Phanerochaete carnosa (strain HHB-10118-sp)</name>
    <name type="common">White-rot fungus</name>
    <name type="synonym">Peniophora carnosa</name>
    <dbReference type="NCBI Taxonomy" id="650164"/>
    <lineage>
        <taxon>Eukaryota</taxon>
        <taxon>Fungi</taxon>
        <taxon>Dikarya</taxon>
        <taxon>Basidiomycota</taxon>
        <taxon>Agaricomycotina</taxon>
        <taxon>Agaricomycetes</taxon>
        <taxon>Polyporales</taxon>
        <taxon>Phanerochaetaceae</taxon>
        <taxon>Phanerochaete</taxon>
    </lineage>
</organism>
<evidence type="ECO:0000313" key="2">
    <source>
        <dbReference type="Proteomes" id="UP000008370"/>
    </source>
</evidence>
<dbReference type="InParanoid" id="K5VEQ3"/>
<accession>K5VEQ3</accession>
<sequence>MGLPILGETERRLALSLALSRERGFATGLRRCCEATSGLWTSLYAHPCKYPRTIHCPWAGNLLSAHLIATACAGAGEMLCRASQIYAVVGTLIPLHALTGSL</sequence>
<dbReference type="HOGENOM" id="CLU_2278430_0_0_1"/>
<name>K5VEQ3_PHACS</name>
<dbReference type="EMBL" id="JH930480">
    <property type="protein sequence ID" value="EKM49653.1"/>
    <property type="molecule type" value="Genomic_DNA"/>
</dbReference>
<dbReference type="GeneID" id="18919048"/>
<dbReference type="RefSeq" id="XP_007401717.1">
    <property type="nucleotide sequence ID" value="XM_007401655.1"/>
</dbReference>
<protein>
    <submittedName>
        <fullName evidence="1">Uncharacterized protein</fullName>
    </submittedName>
</protein>
<gene>
    <name evidence="1" type="ORF">PHACADRAFT_265223</name>
</gene>
<proteinExistence type="predicted"/>
<dbReference type="KEGG" id="pco:PHACADRAFT_265223"/>
<evidence type="ECO:0000313" key="1">
    <source>
        <dbReference type="EMBL" id="EKM49653.1"/>
    </source>
</evidence>
<reference evidence="1 2" key="1">
    <citation type="journal article" date="2012" name="BMC Genomics">
        <title>Comparative genomics of the white-rot fungi, Phanerochaete carnosa and P. chrysosporium, to elucidate the genetic basis of the distinct wood types they colonize.</title>
        <authorList>
            <person name="Suzuki H."/>
            <person name="MacDonald J."/>
            <person name="Syed K."/>
            <person name="Salamov A."/>
            <person name="Hori C."/>
            <person name="Aerts A."/>
            <person name="Henrissat B."/>
            <person name="Wiebenga A."/>
            <person name="vanKuyk P.A."/>
            <person name="Barry K."/>
            <person name="Lindquist E."/>
            <person name="LaButti K."/>
            <person name="Lapidus A."/>
            <person name="Lucas S."/>
            <person name="Coutinho P."/>
            <person name="Gong Y."/>
            <person name="Samejima M."/>
            <person name="Mahadevan R."/>
            <person name="Abou-Zaid M."/>
            <person name="de Vries R.P."/>
            <person name="Igarashi K."/>
            <person name="Yadav J.S."/>
            <person name="Grigoriev I.V."/>
            <person name="Master E.R."/>
        </authorList>
    </citation>
    <scope>NUCLEOTIDE SEQUENCE [LARGE SCALE GENOMIC DNA]</scope>
    <source>
        <strain evidence="1 2">HHB-10118-sp</strain>
    </source>
</reference>
<dbReference type="AlphaFoldDB" id="K5VEQ3"/>
<dbReference type="Proteomes" id="UP000008370">
    <property type="component" value="Unassembled WGS sequence"/>
</dbReference>